<protein>
    <submittedName>
        <fullName evidence="2">Uncharacterized protein</fullName>
    </submittedName>
</protein>
<organism evidence="2 3">
    <name type="scientific">Ensete ventricosum</name>
    <name type="common">Abyssinian banana</name>
    <name type="synonym">Musa ensete</name>
    <dbReference type="NCBI Taxonomy" id="4639"/>
    <lineage>
        <taxon>Eukaryota</taxon>
        <taxon>Viridiplantae</taxon>
        <taxon>Streptophyta</taxon>
        <taxon>Embryophyta</taxon>
        <taxon>Tracheophyta</taxon>
        <taxon>Spermatophyta</taxon>
        <taxon>Magnoliopsida</taxon>
        <taxon>Liliopsida</taxon>
        <taxon>Zingiberales</taxon>
        <taxon>Musaceae</taxon>
        <taxon>Ensete</taxon>
    </lineage>
</organism>
<dbReference type="AlphaFoldDB" id="A0A426Z024"/>
<proteinExistence type="predicted"/>
<name>A0A426Z024_ENSVE</name>
<dbReference type="Proteomes" id="UP000287651">
    <property type="component" value="Unassembled WGS sequence"/>
</dbReference>
<reference evidence="2 3" key="1">
    <citation type="journal article" date="2014" name="Agronomy (Basel)">
        <title>A Draft Genome Sequence for Ensete ventricosum, the Drought-Tolerant Tree Against Hunger.</title>
        <authorList>
            <person name="Harrison J."/>
            <person name="Moore K.A."/>
            <person name="Paszkiewicz K."/>
            <person name="Jones T."/>
            <person name="Grant M."/>
            <person name="Ambacheew D."/>
            <person name="Muzemil S."/>
            <person name="Studholme D.J."/>
        </authorList>
    </citation>
    <scope>NUCLEOTIDE SEQUENCE [LARGE SCALE GENOMIC DNA]</scope>
</reference>
<gene>
    <name evidence="2" type="ORF">B296_00044212</name>
</gene>
<evidence type="ECO:0000256" key="1">
    <source>
        <dbReference type="SAM" id="MobiDB-lite"/>
    </source>
</evidence>
<evidence type="ECO:0000313" key="2">
    <source>
        <dbReference type="EMBL" id="RRT57241.1"/>
    </source>
</evidence>
<sequence length="97" mass="10641">MGGTYQSAKLPVRGPPATGRYCQKSTIDGRFSREIGLIEGKKGKKKKRKRRKIKLSAVLARAPSPPASRPRAVTGRAPSPARCRWASSLAHFFSHAR</sequence>
<feature type="region of interest" description="Disordered" evidence="1">
    <location>
        <begin position="59"/>
        <end position="79"/>
    </location>
</feature>
<accession>A0A426Z024</accession>
<feature type="non-terminal residue" evidence="2">
    <location>
        <position position="97"/>
    </location>
</feature>
<evidence type="ECO:0000313" key="3">
    <source>
        <dbReference type="Proteomes" id="UP000287651"/>
    </source>
</evidence>
<comment type="caution">
    <text evidence="2">The sequence shown here is derived from an EMBL/GenBank/DDBJ whole genome shotgun (WGS) entry which is preliminary data.</text>
</comment>
<feature type="region of interest" description="Disordered" evidence="1">
    <location>
        <begin position="1"/>
        <end position="23"/>
    </location>
</feature>
<dbReference type="EMBL" id="AMZH03009257">
    <property type="protein sequence ID" value="RRT57241.1"/>
    <property type="molecule type" value="Genomic_DNA"/>
</dbReference>